<sequence length="643" mass="68296">MVAEVRGEAPPAGGRVFGCLNTQGLIYELEDLETNIGRGEECDIVLDGQGISRMHACLTFLRGGTQPRLKDLGSSNGTFVNNTRLSPNVPQALAHGDTVQFSCKEKRTYVFELPESPAGPAAPPASAAGKPAGPQPLPRGSNQEQQPDRAAGLPRPPGRRNQSPPAQSPPPAAAAAGTARGELPRAAEAEIAAEPGRRNPAAPVPQAPVQMPQMQPAINILPFPDKAGGPSANDQLVERIWRLEEQLSQIANSTAKMADGGQWDAEEDQTVLPEGKAPVADAAALDFRRSSERLADSVNEGLQERLGRVADRCEGLASEVGRVLEDASRPAPKQRRQVAVPAVGDDLGDGVDDSRPADASGEDGGCAESETDKEMDSPKERGGFQKPKLEQMDEVISEIQRHLSLYGRFLGGHEDSTEADAQDVGSDAGSFAAPSCSPSLTSLLRRREGVGAAGREDTSAVLATILSMMERLSKAGIVPGVGGARGSKRRWGALGEELRRLRAENDLENERVQTLRQAQLSAVQDAERDFKELSLRVAEVLPGDGGSCAGSCCGLLLEELEKMEEQKKTLEAQSAARAFELYAAAEEAADARQEAHHSGSSQRSALLGRVTETLRRQLAMEQECCEELEAQTASPKTFLTAAG</sequence>
<dbReference type="SUPFAM" id="SSF49879">
    <property type="entry name" value="SMAD/FHA domain"/>
    <property type="match status" value="1"/>
</dbReference>
<dbReference type="Proteomes" id="UP000654075">
    <property type="component" value="Unassembled WGS sequence"/>
</dbReference>
<keyword evidence="4" id="KW-1185">Reference proteome</keyword>
<dbReference type="PANTHER" id="PTHR23308">
    <property type="entry name" value="NUCLEAR INHIBITOR OF PROTEIN PHOSPHATASE-1"/>
    <property type="match status" value="1"/>
</dbReference>
<dbReference type="Pfam" id="PF00498">
    <property type="entry name" value="FHA"/>
    <property type="match status" value="1"/>
</dbReference>
<dbReference type="OrthoDB" id="444265at2759"/>
<feature type="compositionally biased region" description="Basic and acidic residues" evidence="1">
    <location>
        <begin position="370"/>
        <end position="389"/>
    </location>
</feature>
<accession>A0A813GQT2</accession>
<dbReference type="InterPro" id="IPR000253">
    <property type="entry name" value="FHA_dom"/>
</dbReference>
<evidence type="ECO:0000259" key="2">
    <source>
        <dbReference type="PROSITE" id="PS50006"/>
    </source>
</evidence>
<dbReference type="AlphaFoldDB" id="A0A813GQT2"/>
<evidence type="ECO:0000256" key="1">
    <source>
        <dbReference type="SAM" id="MobiDB-lite"/>
    </source>
</evidence>
<name>A0A813GQT2_POLGL</name>
<proteinExistence type="predicted"/>
<evidence type="ECO:0000313" key="3">
    <source>
        <dbReference type="EMBL" id="CAE8629183.1"/>
    </source>
</evidence>
<dbReference type="PROSITE" id="PS50006">
    <property type="entry name" value="FHA_DOMAIN"/>
    <property type="match status" value="1"/>
</dbReference>
<dbReference type="InterPro" id="IPR050923">
    <property type="entry name" value="Cell_Proc_Reg/RNA_Proc"/>
</dbReference>
<dbReference type="Gene3D" id="2.60.200.20">
    <property type="match status" value="1"/>
</dbReference>
<feature type="compositionally biased region" description="Low complexity" evidence="1">
    <location>
        <begin position="148"/>
        <end position="165"/>
    </location>
</feature>
<feature type="region of interest" description="Disordered" evidence="1">
    <location>
        <begin position="322"/>
        <end position="389"/>
    </location>
</feature>
<comment type="caution">
    <text evidence="3">The sequence shown here is derived from an EMBL/GenBank/DDBJ whole genome shotgun (WGS) entry which is preliminary data.</text>
</comment>
<dbReference type="CDD" id="cd00060">
    <property type="entry name" value="FHA"/>
    <property type="match status" value="1"/>
</dbReference>
<protein>
    <recommendedName>
        <fullName evidence="2">FHA domain-containing protein</fullName>
    </recommendedName>
</protein>
<dbReference type="InterPro" id="IPR008984">
    <property type="entry name" value="SMAD_FHA_dom_sf"/>
</dbReference>
<reference evidence="3" key="1">
    <citation type="submission" date="2021-02" db="EMBL/GenBank/DDBJ databases">
        <authorList>
            <person name="Dougan E. K."/>
            <person name="Rhodes N."/>
            <person name="Thang M."/>
            <person name="Chan C."/>
        </authorList>
    </citation>
    <scope>NUCLEOTIDE SEQUENCE</scope>
</reference>
<dbReference type="EMBL" id="CAJNNV010029610">
    <property type="protein sequence ID" value="CAE8629183.1"/>
    <property type="molecule type" value="Genomic_DNA"/>
</dbReference>
<evidence type="ECO:0000313" key="4">
    <source>
        <dbReference type="Proteomes" id="UP000654075"/>
    </source>
</evidence>
<gene>
    <name evidence="3" type="ORF">PGLA1383_LOCUS45727</name>
</gene>
<feature type="region of interest" description="Disordered" evidence="1">
    <location>
        <begin position="414"/>
        <end position="436"/>
    </location>
</feature>
<dbReference type="SMART" id="SM00240">
    <property type="entry name" value="FHA"/>
    <property type="match status" value="1"/>
</dbReference>
<organism evidence="3 4">
    <name type="scientific">Polarella glacialis</name>
    <name type="common">Dinoflagellate</name>
    <dbReference type="NCBI Taxonomy" id="89957"/>
    <lineage>
        <taxon>Eukaryota</taxon>
        <taxon>Sar</taxon>
        <taxon>Alveolata</taxon>
        <taxon>Dinophyceae</taxon>
        <taxon>Suessiales</taxon>
        <taxon>Suessiaceae</taxon>
        <taxon>Polarella</taxon>
    </lineage>
</organism>
<feature type="domain" description="FHA" evidence="2">
    <location>
        <begin position="34"/>
        <end position="85"/>
    </location>
</feature>
<feature type="region of interest" description="Disordered" evidence="1">
    <location>
        <begin position="114"/>
        <end position="211"/>
    </location>
</feature>